<evidence type="ECO:0000313" key="1">
    <source>
        <dbReference type="EMBL" id="KIM91610.1"/>
    </source>
</evidence>
<dbReference type="AlphaFoldDB" id="A0A0C3G5X2"/>
<name>A0A0C3G5X2_PILCF</name>
<accession>A0A0C3G5X2</accession>
<dbReference type="EMBL" id="KN832971">
    <property type="protein sequence ID" value="KIM91610.1"/>
    <property type="molecule type" value="Genomic_DNA"/>
</dbReference>
<organism evidence="1 2">
    <name type="scientific">Piloderma croceum (strain F 1598)</name>
    <dbReference type="NCBI Taxonomy" id="765440"/>
    <lineage>
        <taxon>Eukaryota</taxon>
        <taxon>Fungi</taxon>
        <taxon>Dikarya</taxon>
        <taxon>Basidiomycota</taxon>
        <taxon>Agaricomycotina</taxon>
        <taxon>Agaricomycetes</taxon>
        <taxon>Agaricomycetidae</taxon>
        <taxon>Atheliales</taxon>
        <taxon>Atheliaceae</taxon>
        <taxon>Piloderma</taxon>
    </lineage>
</organism>
<gene>
    <name evidence="1" type="ORF">PILCRDRAFT_134386</name>
</gene>
<reference evidence="1 2" key="1">
    <citation type="submission" date="2014-04" db="EMBL/GenBank/DDBJ databases">
        <authorList>
            <consortium name="DOE Joint Genome Institute"/>
            <person name="Kuo A."/>
            <person name="Tarkka M."/>
            <person name="Buscot F."/>
            <person name="Kohler A."/>
            <person name="Nagy L.G."/>
            <person name="Floudas D."/>
            <person name="Copeland A."/>
            <person name="Barry K.W."/>
            <person name="Cichocki N."/>
            <person name="Veneault-Fourrey C."/>
            <person name="LaButti K."/>
            <person name="Lindquist E.A."/>
            <person name="Lipzen A."/>
            <person name="Lundell T."/>
            <person name="Morin E."/>
            <person name="Murat C."/>
            <person name="Sun H."/>
            <person name="Tunlid A."/>
            <person name="Henrissat B."/>
            <person name="Grigoriev I.V."/>
            <person name="Hibbett D.S."/>
            <person name="Martin F."/>
            <person name="Nordberg H.P."/>
            <person name="Cantor M.N."/>
            <person name="Hua S.X."/>
        </authorList>
    </citation>
    <scope>NUCLEOTIDE SEQUENCE [LARGE SCALE GENOMIC DNA]</scope>
    <source>
        <strain evidence="1 2">F 1598</strain>
    </source>
</reference>
<evidence type="ECO:0000313" key="2">
    <source>
        <dbReference type="Proteomes" id="UP000054166"/>
    </source>
</evidence>
<sequence>MVDRGGSISQDGYASTHFLCFSGVPPRDFYQSSQLAPYSAQSVANATHGQLMQTGNQAHTQLYHEFLKVKAKAETLENAYTTLANAASNSLRLLRTHYDHLFYDSVYNIGPLQDGALLQYAVLSPFAFSDCTSFYHCRLRLSASGILFRCSVGGMLLRHSCAIFAWHS</sequence>
<dbReference type="Proteomes" id="UP000054166">
    <property type="component" value="Unassembled WGS sequence"/>
</dbReference>
<protein>
    <submittedName>
        <fullName evidence="1">Uncharacterized protein</fullName>
    </submittedName>
</protein>
<proteinExistence type="predicted"/>
<dbReference type="HOGENOM" id="CLU_1587125_0_0_1"/>
<reference evidence="2" key="2">
    <citation type="submission" date="2015-01" db="EMBL/GenBank/DDBJ databases">
        <title>Evolutionary Origins and Diversification of the Mycorrhizal Mutualists.</title>
        <authorList>
            <consortium name="DOE Joint Genome Institute"/>
            <consortium name="Mycorrhizal Genomics Consortium"/>
            <person name="Kohler A."/>
            <person name="Kuo A."/>
            <person name="Nagy L.G."/>
            <person name="Floudas D."/>
            <person name="Copeland A."/>
            <person name="Barry K.W."/>
            <person name="Cichocki N."/>
            <person name="Veneault-Fourrey C."/>
            <person name="LaButti K."/>
            <person name="Lindquist E.A."/>
            <person name="Lipzen A."/>
            <person name="Lundell T."/>
            <person name="Morin E."/>
            <person name="Murat C."/>
            <person name="Riley R."/>
            <person name="Ohm R."/>
            <person name="Sun H."/>
            <person name="Tunlid A."/>
            <person name="Henrissat B."/>
            <person name="Grigoriev I.V."/>
            <person name="Hibbett D.S."/>
            <person name="Martin F."/>
        </authorList>
    </citation>
    <scope>NUCLEOTIDE SEQUENCE [LARGE SCALE GENOMIC DNA]</scope>
    <source>
        <strain evidence="2">F 1598</strain>
    </source>
</reference>
<keyword evidence="2" id="KW-1185">Reference proteome</keyword>
<dbReference type="InParanoid" id="A0A0C3G5X2"/>